<feature type="region of interest" description="Disordered" evidence="1">
    <location>
        <begin position="49"/>
        <end position="74"/>
    </location>
</feature>
<evidence type="ECO:0000313" key="6">
    <source>
        <dbReference type="Proteomes" id="UP000490939"/>
    </source>
</evidence>
<keyword evidence="2" id="KW-0472">Membrane</keyword>
<evidence type="ECO:0000313" key="4">
    <source>
        <dbReference type="EMBL" id="KAE9975591.1"/>
    </source>
</evidence>
<evidence type="ECO:0000256" key="2">
    <source>
        <dbReference type="SAM" id="Phobius"/>
    </source>
</evidence>
<dbReference type="Proteomes" id="UP000490939">
    <property type="component" value="Unassembled WGS sequence"/>
</dbReference>
<keyword evidence="2" id="KW-1133">Transmembrane helix</keyword>
<evidence type="ECO:0008006" key="7">
    <source>
        <dbReference type="Google" id="ProtNLM"/>
    </source>
</evidence>
<dbReference type="AlphaFoldDB" id="A0A8H3YMM0"/>
<evidence type="ECO:0000256" key="1">
    <source>
        <dbReference type="SAM" id="MobiDB-lite"/>
    </source>
</evidence>
<organism evidence="3 5">
    <name type="scientific">Venturia inaequalis</name>
    <name type="common">Apple scab fungus</name>
    <dbReference type="NCBI Taxonomy" id="5025"/>
    <lineage>
        <taxon>Eukaryota</taxon>
        <taxon>Fungi</taxon>
        <taxon>Dikarya</taxon>
        <taxon>Ascomycota</taxon>
        <taxon>Pezizomycotina</taxon>
        <taxon>Dothideomycetes</taxon>
        <taxon>Pleosporomycetidae</taxon>
        <taxon>Venturiales</taxon>
        <taxon>Venturiaceae</taxon>
        <taxon>Venturia</taxon>
    </lineage>
</organism>
<keyword evidence="6" id="KW-1185">Reference proteome</keyword>
<evidence type="ECO:0000313" key="3">
    <source>
        <dbReference type="EMBL" id="KAE9966370.1"/>
    </source>
</evidence>
<keyword evidence="2" id="KW-0812">Transmembrane</keyword>
<gene>
    <name evidence="4" type="ORF">EG327_008416</name>
    <name evidence="3" type="ORF">EG328_008985</name>
</gene>
<dbReference type="EMBL" id="WNWS01000521">
    <property type="protein sequence ID" value="KAE9966370.1"/>
    <property type="molecule type" value="Genomic_DNA"/>
</dbReference>
<dbReference type="Proteomes" id="UP000447873">
    <property type="component" value="Unassembled WGS sequence"/>
</dbReference>
<dbReference type="EMBL" id="WNWR01000524">
    <property type="protein sequence ID" value="KAE9975591.1"/>
    <property type="molecule type" value="Genomic_DNA"/>
</dbReference>
<feature type="compositionally biased region" description="Polar residues" evidence="1">
    <location>
        <begin position="62"/>
        <end position="73"/>
    </location>
</feature>
<reference evidence="3 5" key="1">
    <citation type="submission" date="2018-12" db="EMBL/GenBank/DDBJ databases">
        <title>Venturia inaequalis Genome Resource.</title>
        <authorList>
            <person name="Lichtner F.J."/>
        </authorList>
    </citation>
    <scope>NUCLEOTIDE SEQUENCE [LARGE SCALE GENOMIC DNA]</scope>
    <source>
        <strain evidence="3 5">120213</strain>
        <strain evidence="4 6">DMI_063113</strain>
    </source>
</reference>
<evidence type="ECO:0000313" key="5">
    <source>
        <dbReference type="Proteomes" id="UP000447873"/>
    </source>
</evidence>
<proteinExistence type="predicted"/>
<sequence>MMRAQIVDDSQVQVVLSSGIVFIFTFLLFLSGYVVQQRSVAQLQTAIRPRAPSPRHHPPPTTENIQTNPTSRLSRPFGKLRDRAKLQAHFVNKDNPFDWSKLAYAQVVRDHSELCNALILFNSLHRLRSPAPKLLLFPKEWILDNDGDIASQEVETSRRLLKKAARWYQTTLVPIEPDLKDSNVTDPSSFSIAALYSMTQFDRILTFPPPGLILNAAPLDSILAYSSISQTTAFPSYNTSTSLSSLLLVAPSTQSHKALTELKTKQPHLNSLELLKYTFPAPPPLLKDDSEEQFPTTIYTTSSSLRTAQAFSPGVFEEETAFVHLADPELPGPEYDTPYANLVRMRPKNEDQGFVWEKMYSMYKDRRYSVCGMDLLPWNGEDRGEEKKVNADEERREDVVYEMKRDL</sequence>
<comment type="caution">
    <text evidence="3">The sequence shown here is derived from an EMBL/GenBank/DDBJ whole genome shotgun (WGS) entry which is preliminary data.</text>
</comment>
<protein>
    <recommendedName>
        <fullName evidence="7">Glycosyltransferase family 8 protein</fullName>
    </recommendedName>
</protein>
<accession>A0A8H3YMM0</accession>
<name>A0A8H3YMM0_VENIN</name>
<feature type="transmembrane region" description="Helical" evidence="2">
    <location>
        <begin position="12"/>
        <end position="35"/>
    </location>
</feature>